<dbReference type="CDD" id="cd03015">
    <property type="entry name" value="PRX_Typ2cys"/>
    <property type="match status" value="1"/>
</dbReference>
<dbReference type="EC" id="1.11.1.24" evidence="2"/>
<evidence type="ECO:0000256" key="7">
    <source>
        <dbReference type="ARBA" id="ARBA00049091"/>
    </source>
</evidence>
<dbReference type="GO" id="GO:0005783">
    <property type="term" value="C:endoplasmic reticulum"/>
    <property type="evidence" value="ECO:0007669"/>
    <property type="project" value="TreeGrafter"/>
</dbReference>
<evidence type="ECO:0000259" key="11">
    <source>
        <dbReference type="Pfam" id="PF10417"/>
    </source>
</evidence>
<dbReference type="InterPro" id="IPR036249">
    <property type="entry name" value="Thioredoxin-like_sf"/>
</dbReference>
<dbReference type="GO" id="GO:0005829">
    <property type="term" value="C:cytosol"/>
    <property type="evidence" value="ECO:0007669"/>
    <property type="project" value="TreeGrafter"/>
</dbReference>
<keyword evidence="6" id="KW-0676">Redox-active center</keyword>
<feature type="transmembrane region" description="Helical" evidence="9">
    <location>
        <begin position="533"/>
        <end position="551"/>
    </location>
</feature>
<feature type="transmembrane region" description="Helical" evidence="9">
    <location>
        <begin position="557"/>
        <end position="580"/>
    </location>
</feature>
<feature type="region of interest" description="Disordered" evidence="8">
    <location>
        <begin position="167"/>
        <end position="186"/>
    </location>
</feature>
<gene>
    <name evidence="12" type="ORF">AGLY_007554</name>
</gene>
<dbReference type="GO" id="GO:0033554">
    <property type="term" value="P:cellular response to stress"/>
    <property type="evidence" value="ECO:0007669"/>
    <property type="project" value="TreeGrafter"/>
</dbReference>
<evidence type="ECO:0000256" key="3">
    <source>
        <dbReference type="ARBA" id="ARBA00022559"/>
    </source>
</evidence>
<dbReference type="AlphaFoldDB" id="A0A6G0TNK7"/>
<evidence type="ECO:0000256" key="1">
    <source>
        <dbReference type="ARBA" id="ARBA00009796"/>
    </source>
</evidence>
<dbReference type="InterPro" id="IPR050217">
    <property type="entry name" value="Peroxiredoxin"/>
</dbReference>
<dbReference type="Gene3D" id="3.40.30.10">
    <property type="entry name" value="Glutaredoxin"/>
    <property type="match status" value="1"/>
</dbReference>
<dbReference type="Proteomes" id="UP000475862">
    <property type="component" value="Unassembled WGS sequence"/>
</dbReference>
<feature type="region of interest" description="Disordered" evidence="8">
    <location>
        <begin position="343"/>
        <end position="368"/>
    </location>
</feature>
<reference evidence="12 13" key="1">
    <citation type="submission" date="2019-08" db="EMBL/GenBank/DDBJ databases">
        <title>The genome of the soybean aphid Biotype 1, its phylome, world population structure and adaptation to the North American continent.</title>
        <authorList>
            <person name="Giordano R."/>
            <person name="Donthu R.K."/>
            <person name="Hernandez A.G."/>
            <person name="Wright C.L."/>
            <person name="Zimin A.V."/>
        </authorList>
    </citation>
    <scope>NUCLEOTIDE SEQUENCE [LARGE SCALE GENOMIC DNA]</scope>
    <source>
        <tissue evidence="12">Whole aphids</tissue>
    </source>
</reference>
<dbReference type="Pfam" id="PF10417">
    <property type="entry name" value="1-cysPrx_C"/>
    <property type="match status" value="1"/>
</dbReference>
<comment type="similarity">
    <text evidence="1">Belongs to the peroxiredoxin family. AhpC/Prx1 subfamily.</text>
</comment>
<feature type="domain" description="Alkyl hydroperoxide reductase subunit C/ Thiol specific antioxidant" evidence="10">
    <location>
        <begin position="583"/>
        <end position="676"/>
    </location>
</feature>
<dbReference type="SUPFAM" id="SSF52833">
    <property type="entry name" value="Thioredoxin-like"/>
    <property type="match status" value="1"/>
</dbReference>
<accession>A0A6G0TNK7</accession>
<dbReference type="InterPro" id="IPR019479">
    <property type="entry name" value="Peroxiredoxin_C"/>
</dbReference>
<evidence type="ECO:0000259" key="10">
    <source>
        <dbReference type="Pfam" id="PF00578"/>
    </source>
</evidence>
<evidence type="ECO:0000256" key="2">
    <source>
        <dbReference type="ARBA" id="ARBA00013017"/>
    </source>
</evidence>
<dbReference type="Pfam" id="PF00578">
    <property type="entry name" value="AhpC-TSA"/>
    <property type="match status" value="1"/>
</dbReference>
<feature type="region of interest" description="Disordered" evidence="8">
    <location>
        <begin position="211"/>
        <end position="246"/>
    </location>
</feature>
<dbReference type="PANTHER" id="PTHR10681">
    <property type="entry name" value="THIOREDOXIN PEROXIDASE"/>
    <property type="match status" value="1"/>
</dbReference>
<feature type="compositionally biased region" description="Basic and acidic residues" evidence="8">
    <location>
        <begin position="222"/>
        <end position="236"/>
    </location>
</feature>
<feature type="compositionally biased region" description="Polar residues" evidence="8">
    <location>
        <begin position="177"/>
        <end position="186"/>
    </location>
</feature>
<keyword evidence="13" id="KW-1185">Reference proteome</keyword>
<name>A0A6G0TNK7_APHGL</name>
<protein>
    <recommendedName>
        <fullName evidence="2">thioredoxin-dependent peroxiredoxin</fullName>
        <ecNumber evidence="2">1.11.1.24</ecNumber>
    </recommendedName>
</protein>
<evidence type="ECO:0000256" key="5">
    <source>
        <dbReference type="ARBA" id="ARBA00023002"/>
    </source>
</evidence>
<dbReference type="EMBL" id="VYZN01000025">
    <property type="protein sequence ID" value="KAE9535653.1"/>
    <property type="molecule type" value="Genomic_DNA"/>
</dbReference>
<keyword evidence="3" id="KW-0575">Peroxidase</keyword>
<evidence type="ECO:0000313" key="12">
    <source>
        <dbReference type="EMBL" id="KAE9535653.1"/>
    </source>
</evidence>
<evidence type="ECO:0000256" key="6">
    <source>
        <dbReference type="ARBA" id="ARBA00023284"/>
    </source>
</evidence>
<feature type="domain" description="Peroxiredoxin C-terminal" evidence="11">
    <location>
        <begin position="697"/>
        <end position="719"/>
    </location>
</feature>
<evidence type="ECO:0000256" key="9">
    <source>
        <dbReference type="SAM" id="Phobius"/>
    </source>
</evidence>
<keyword evidence="9" id="KW-0472">Membrane</keyword>
<organism evidence="12 13">
    <name type="scientific">Aphis glycines</name>
    <name type="common">Soybean aphid</name>
    <dbReference type="NCBI Taxonomy" id="307491"/>
    <lineage>
        <taxon>Eukaryota</taxon>
        <taxon>Metazoa</taxon>
        <taxon>Ecdysozoa</taxon>
        <taxon>Arthropoda</taxon>
        <taxon>Hexapoda</taxon>
        <taxon>Insecta</taxon>
        <taxon>Pterygota</taxon>
        <taxon>Neoptera</taxon>
        <taxon>Paraneoptera</taxon>
        <taxon>Hemiptera</taxon>
        <taxon>Sternorrhyncha</taxon>
        <taxon>Aphidomorpha</taxon>
        <taxon>Aphidoidea</taxon>
        <taxon>Aphididae</taxon>
        <taxon>Aphidini</taxon>
        <taxon>Aphis</taxon>
        <taxon>Aphis</taxon>
    </lineage>
</organism>
<evidence type="ECO:0000256" key="8">
    <source>
        <dbReference type="SAM" id="MobiDB-lite"/>
    </source>
</evidence>
<dbReference type="InterPro" id="IPR000866">
    <property type="entry name" value="AhpC/TSA"/>
</dbReference>
<keyword evidence="4" id="KW-0049">Antioxidant</keyword>
<comment type="caution">
    <text evidence="12">The sequence shown here is derived from an EMBL/GenBank/DDBJ whole genome shotgun (WGS) entry which is preliminary data.</text>
</comment>
<evidence type="ECO:0000256" key="4">
    <source>
        <dbReference type="ARBA" id="ARBA00022862"/>
    </source>
</evidence>
<keyword evidence="5" id="KW-0560">Oxidoreductase</keyword>
<keyword evidence="9" id="KW-0812">Transmembrane</keyword>
<evidence type="ECO:0000313" key="13">
    <source>
        <dbReference type="Proteomes" id="UP000475862"/>
    </source>
</evidence>
<dbReference type="GO" id="GO:0008379">
    <property type="term" value="F:thioredoxin peroxidase activity"/>
    <property type="evidence" value="ECO:0007669"/>
    <property type="project" value="TreeGrafter"/>
</dbReference>
<proteinExistence type="inferred from homology"/>
<dbReference type="OrthoDB" id="185659at2759"/>
<keyword evidence="9" id="KW-1133">Transmembrane helix</keyword>
<comment type="catalytic activity">
    <reaction evidence="7">
        <text>a hydroperoxide + [thioredoxin]-dithiol = an alcohol + [thioredoxin]-disulfide + H2O</text>
        <dbReference type="Rhea" id="RHEA:62620"/>
        <dbReference type="Rhea" id="RHEA-COMP:10698"/>
        <dbReference type="Rhea" id="RHEA-COMP:10700"/>
        <dbReference type="ChEBI" id="CHEBI:15377"/>
        <dbReference type="ChEBI" id="CHEBI:29950"/>
        <dbReference type="ChEBI" id="CHEBI:30879"/>
        <dbReference type="ChEBI" id="CHEBI:35924"/>
        <dbReference type="ChEBI" id="CHEBI:50058"/>
        <dbReference type="EC" id="1.11.1.24"/>
    </reaction>
</comment>
<dbReference type="GO" id="GO:0006979">
    <property type="term" value="P:response to oxidative stress"/>
    <property type="evidence" value="ECO:0007669"/>
    <property type="project" value="TreeGrafter"/>
</dbReference>
<dbReference type="PANTHER" id="PTHR10681:SF171">
    <property type="entry name" value="PEROXIREDOXIN 4"/>
    <property type="match status" value="1"/>
</dbReference>
<dbReference type="GO" id="GO:0042744">
    <property type="term" value="P:hydrogen peroxide catabolic process"/>
    <property type="evidence" value="ECO:0007669"/>
    <property type="project" value="TreeGrafter"/>
</dbReference>
<dbReference type="GO" id="GO:0045454">
    <property type="term" value="P:cell redox homeostasis"/>
    <property type="evidence" value="ECO:0007669"/>
    <property type="project" value="TreeGrafter"/>
</dbReference>
<sequence>MSNNQQHEEYTILTTGSNNRGQMSQPHLTFTPPTQVFRSEWQRFPEFHAWLRPIDGDVTKAWCIACERMFRADLKSLRVHGVSKAHVRMVRARCPNADDNPVPPIEYNVVTDKKGTYGIAVVTNKEDKSSLASRALYMNQTNPTEEIITSEMAAQSQRDKYVVVSLPNEDDDDNEGPQASSSNTQYIQKEVNVIDETGNLVSVVTEHHVQKNKEGFQVQRSKKQDIQVESEIKSSDNAEAQKQSADEDDIAIEEVLTPLRIKQESAANRAHMMKRKRGLQKYRADWEKLSEFRGWLSPEPKSCYKARCEACDKSLVADITVLRNHSQAKKHVMKTGGTVYEGPIVRNKSKVKTEDDDEDSPDDLQMKSLSIKDNDDDYEVGLQSNDYHSTSNYEKMDQKHEENQCKAIVSKPAPFWKATAVVNGHVTELKLSDYSGLQPMRDHFWAATKTYLLLSRIPTTKLSKTLAAADTFTVLPPSAYLYVQRSVVLSWAGVHLNNLCIIEICYAQTNTNLFVINIMPKLIPYLNMLSSRLRIWATLNCLYFYMIYILYLEFLHLYSTILFTLLHELINLLVFTNLLLNYNSRICPSELIALSDRVSEFRALNTEVVACSVDSYLSHQAWSRTLRSDGGIAVPKMPLLSDPTHAISKSYGCYLSELGHSLRAHYIIDMRGILRHVTINDLPVGRNISEILRLLEAFQYTDETETLCPADWKPGEPTIS</sequence>